<organism evidence="2 3">
    <name type="scientific">Natronocella acetinitrilica</name>
    <dbReference type="NCBI Taxonomy" id="414046"/>
    <lineage>
        <taxon>Bacteria</taxon>
        <taxon>Pseudomonadati</taxon>
        <taxon>Pseudomonadota</taxon>
        <taxon>Gammaproteobacteria</taxon>
        <taxon>Chromatiales</taxon>
        <taxon>Ectothiorhodospiraceae</taxon>
        <taxon>Natronocella</taxon>
    </lineage>
</organism>
<dbReference type="Proteomes" id="UP001205843">
    <property type="component" value="Unassembled WGS sequence"/>
</dbReference>
<feature type="chain" id="PRO_5042175139" evidence="1">
    <location>
        <begin position="26"/>
        <end position="229"/>
    </location>
</feature>
<reference evidence="2" key="1">
    <citation type="submission" date="2022-03" db="EMBL/GenBank/DDBJ databases">
        <title>Genomic Encyclopedia of Type Strains, Phase III (KMG-III): the genomes of soil and plant-associated and newly described type strains.</title>
        <authorList>
            <person name="Whitman W."/>
        </authorList>
    </citation>
    <scope>NUCLEOTIDE SEQUENCE</scope>
    <source>
        <strain evidence="2">ANL 6-2</strain>
    </source>
</reference>
<comment type="caution">
    <text evidence="2">The sequence shown here is derived from an EMBL/GenBank/DDBJ whole genome shotgun (WGS) entry which is preliminary data.</text>
</comment>
<dbReference type="AlphaFoldDB" id="A0AAE3G3N9"/>
<evidence type="ECO:0000313" key="2">
    <source>
        <dbReference type="EMBL" id="MCP1675225.1"/>
    </source>
</evidence>
<protein>
    <submittedName>
        <fullName evidence="2">Uncharacterized protein</fullName>
    </submittedName>
</protein>
<gene>
    <name evidence="2" type="ORF">J2T57_002373</name>
</gene>
<evidence type="ECO:0000313" key="3">
    <source>
        <dbReference type="Proteomes" id="UP001205843"/>
    </source>
</evidence>
<keyword evidence="3" id="KW-1185">Reference proteome</keyword>
<dbReference type="RefSeq" id="WP_253478341.1">
    <property type="nucleotide sequence ID" value="NZ_JALJXV010000005.1"/>
</dbReference>
<keyword evidence="1" id="KW-0732">Signal</keyword>
<dbReference type="EMBL" id="JALJXV010000005">
    <property type="protein sequence ID" value="MCP1675225.1"/>
    <property type="molecule type" value="Genomic_DNA"/>
</dbReference>
<evidence type="ECO:0000256" key="1">
    <source>
        <dbReference type="SAM" id="SignalP"/>
    </source>
</evidence>
<accession>A0AAE3G3N9</accession>
<proteinExistence type="predicted"/>
<feature type="signal peptide" evidence="1">
    <location>
        <begin position="1"/>
        <end position="25"/>
    </location>
</feature>
<name>A0AAE3G3N9_9GAMM</name>
<sequence>MPGRVRCIRRWSLPARLLVAALALAAAPQSAGMEGTTLRGDFQAALERGERQARWWRGGWVTFHGANLALNVHQGTSSGSNADRFDGRVGAARSVIALAGVLATPSPYVDARALYNATEGEADTTALNSMAHSTAAVERARRAPRAQLAGLLVNAATGGLIGIIDDRPRDGAISFALGMAVNTVQTRTQPRSMSRLVDRSSTTVRVFPLYQPRLDSESAVHGVGIAMTW</sequence>